<dbReference type="SUPFAM" id="SSF52047">
    <property type="entry name" value="RNI-like"/>
    <property type="match status" value="1"/>
</dbReference>
<name>A0A8T0REX4_PANVG</name>
<feature type="domain" description="Leucine-rich repeat-containing N-terminal plant-type" evidence="10">
    <location>
        <begin position="284"/>
        <end position="323"/>
    </location>
</feature>
<keyword evidence="7" id="KW-0472">Membrane</keyword>
<keyword evidence="4" id="KW-0732">Signal</keyword>
<keyword evidence="9" id="KW-0325">Glycoprotein</keyword>
<evidence type="ECO:0000256" key="9">
    <source>
        <dbReference type="ARBA" id="ARBA00023180"/>
    </source>
</evidence>
<sequence length="409" mass="42624">MNHLYARSTTYLYLAMSTTVHRQGCTTTVKRRQECRLLLALLLTCCGLAAAAAGRRSDADAVADLARSLARPPSTWTTAGGDPCSFEGISCSSSGRVIAIDLAGMGLAGTLHPSLSSLTALESLQLGGNALSGAVPPLRAPSLTSLSLDGNAFTSLPKDFPLGMPALRHLSMDNLPLAPWPFPHAIAGCPSLRTFSASNASVAGPFQAVAAIVIANLTSIRTLRLSRNALTGVVPAALGKIASLREISLSNNFLQGPVPQFAAGVAADVVDGNCFCLDEPGACNAQVSTLLQAAEGFGYPFYLARAWRGNDPCSGDWLGTVCDISGSVTMIYLQHAELSGTISPAIADLIDLERLVLAGNNLTGEIPESLTKLTKLELLDVTNNSLTGQLPKFKPSVFVLADGNAFIGE</sequence>
<comment type="caution">
    <text evidence="11">The sequence shown here is derived from an EMBL/GenBank/DDBJ whole genome shotgun (WGS) entry which is preliminary data.</text>
</comment>
<keyword evidence="3" id="KW-0812">Transmembrane</keyword>
<keyword evidence="5" id="KW-0677">Repeat</keyword>
<organism evidence="11 12">
    <name type="scientific">Panicum virgatum</name>
    <name type="common">Blackwell switchgrass</name>
    <dbReference type="NCBI Taxonomy" id="38727"/>
    <lineage>
        <taxon>Eukaryota</taxon>
        <taxon>Viridiplantae</taxon>
        <taxon>Streptophyta</taxon>
        <taxon>Embryophyta</taxon>
        <taxon>Tracheophyta</taxon>
        <taxon>Spermatophyta</taxon>
        <taxon>Magnoliopsida</taxon>
        <taxon>Liliopsida</taxon>
        <taxon>Poales</taxon>
        <taxon>Poaceae</taxon>
        <taxon>PACMAD clade</taxon>
        <taxon>Panicoideae</taxon>
        <taxon>Panicodae</taxon>
        <taxon>Paniceae</taxon>
        <taxon>Panicinae</taxon>
        <taxon>Panicum</taxon>
        <taxon>Panicum sect. Hiantes</taxon>
    </lineage>
</organism>
<dbReference type="AlphaFoldDB" id="A0A8T0REX4"/>
<dbReference type="FunFam" id="3.80.10.10:FF:000129">
    <property type="entry name" value="Leucine-rich repeat receptor-like kinase"/>
    <property type="match status" value="1"/>
</dbReference>
<dbReference type="Pfam" id="PF00560">
    <property type="entry name" value="LRR_1"/>
    <property type="match status" value="2"/>
</dbReference>
<accession>A0A8T0REX4</accession>
<dbReference type="InterPro" id="IPR003591">
    <property type="entry name" value="Leu-rich_rpt_typical-subtyp"/>
</dbReference>
<evidence type="ECO:0000313" key="11">
    <source>
        <dbReference type="EMBL" id="KAG2584582.1"/>
    </source>
</evidence>
<dbReference type="EMBL" id="CM029047">
    <property type="protein sequence ID" value="KAG2584582.1"/>
    <property type="molecule type" value="Genomic_DNA"/>
</dbReference>
<dbReference type="InterPro" id="IPR052422">
    <property type="entry name" value="Auxin_Ser/Thr_Kinase"/>
</dbReference>
<dbReference type="InterPro" id="IPR001611">
    <property type="entry name" value="Leu-rich_rpt"/>
</dbReference>
<proteinExistence type="predicted"/>
<evidence type="ECO:0000256" key="6">
    <source>
        <dbReference type="ARBA" id="ARBA00022989"/>
    </source>
</evidence>
<keyword evidence="6" id="KW-1133">Transmembrane helix</keyword>
<dbReference type="SMART" id="SM00369">
    <property type="entry name" value="LRR_TYP"/>
    <property type="match status" value="3"/>
</dbReference>
<protein>
    <recommendedName>
        <fullName evidence="10">Leucine-rich repeat-containing N-terminal plant-type domain-containing protein</fullName>
    </recommendedName>
</protein>
<evidence type="ECO:0000259" key="10">
    <source>
        <dbReference type="Pfam" id="PF08263"/>
    </source>
</evidence>
<evidence type="ECO:0000256" key="3">
    <source>
        <dbReference type="ARBA" id="ARBA00022692"/>
    </source>
</evidence>
<evidence type="ECO:0000256" key="7">
    <source>
        <dbReference type="ARBA" id="ARBA00023136"/>
    </source>
</evidence>
<dbReference type="Pfam" id="PF08263">
    <property type="entry name" value="LRRNT_2"/>
    <property type="match status" value="2"/>
</dbReference>
<dbReference type="GO" id="GO:0016020">
    <property type="term" value="C:membrane"/>
    <property type="evidence" value="ECO:0007669"/>
    <property type="project" value="UniProtKB-SubCell"/>
</dbReference>
<dbReference type="Gene3D" id="3.80.10.10">
    <property type="entry name" value="Ribonuclease Inhibitor"/>
    <property type="match status" value="2"/>
</dbReference>
<evidence type="ECO:0000256" key="2">
    <source>
        <dbReference type="ARBA" id="ARBA00022614"/>
    </source>
</evidence>
<reference evidence="11" key="1">
    <citation type="submission" date="2020-05" db="EMBL/GenBank/DDBJ databases">
        <title>WGS assembly of Panicum virgatum.</title>
        <authorList>
            <person name="Lovell J.T."/>
            <person name="Jenkins J."/>
            <person name="Shu S."/>
            <person name="Juenger T.E."/>
            <person name="Schmutz J."/>
        </authorList>
    </citation>
    <scope>NUCLEOTIDE SEQUENCE</scope>
    <source>
        <strain evidence="11">AP13</strain>
    </source>
</reference>
<evidence type="ECO:0000256" key="8">
    <source>
        <dbReference type="ARBA" id="ARBA00023170"/>
    </source>
</evidence>
<keyword evidence="2" id="KW-0433">Leucine-rich repeat</keyword>
<evidence type="ECO:0000256" key="5">
    <source>
        <dbReference type="ARBA" id="ARBA00022737"/>
    </source>
</evidence>
<gene>
    <name evidence="11" type="ORF">PVAP13_6KG311700</name>
</gene>
<dbReference type="PANTHER" id="PTHR47986:SF34">
    <property type="entry name" value="RECEPTOR-LIKE KINASE TMK2"/>
    <property type="match status" value="1"/>
</dbReference>
<dbReference type="InterPro" id="IPR032675">
    <property type="entry name" value="LRR_dom_sf"/>
</dbReference>
<evidence type="ECO:0000256" key="1">
    <source>
        <dbReference type="ARBA" id="ARBA00004167"/>
    </source>
</evidence>
<evidence type="ECO:0000256" key="4">
    <source>
        <dbReference type="ARBA" id="ARBA00022729"/>
    </source>
</evidence>
<dbReference type="InterPro" id="IPR013210">
    <property type="entry name" value="LRR_N_plant-typ"/>
</dbReference>
<comment type="subcellular location">
    <subcellularLocation>
        <location evidence="1">Membrane</location>
        <topology evidence="1">Single-pass membrane protein</topology>
    </subcellularLocation>
</comment>
<keyword evidence="8" id="KW-0675">Receptor</keyword>
<keyword evidence="12" id="KW-1185">Reference proteome</keyword>
<dbReference type="PANTHER" id="PTHR47986">
    <property type="entry name" value="OSJNBA0070M12.3 PROTEIN"/>
    <property type="match status" value="1"/>
</dbReference>
<evidence type="ECO:0000313" key="12">
    <source>
        <dbReference type="Proteomes" id="UP000823388"/>
    </source>
</evidence>
<feature type="domain" description="Leucine-rich repeat-containing N-terminal plant-type" evidence="10">
    <location>
        <begin position="58"/>
        <end position="92"/>
    </location>
</feature>
<dbReference type="Proteomes" id="UP000823388">
    <property type="component" value="Chromosome 6K"/>
</dbReference>